<keyword evidence="2" id="KW-0812">Transmembrane</keyword>
<feature type="transmembrane region" description="Helical" evidence="2">
    <location>
        <begin position="41"/>
        <end position="58"/>
    </location>
</feature>
<gene>
    <name evidence="3" type="ORF">E1A34_28695</name>
</gene>
<dbReference type="Proteomes" id="UP000839827">
    <property type="component" value="Unassembled WGS sequence"/>
</dbReference>
<accession>A0A5Y0S980</accession>
<dbReference type="InterPro" id="IPR032118">
    <property type="entry name" value="Phage_holin_HP1"/>
</dbReference>
<keyword evidence="3" id="KW-0378">Hydrolase</keyword>
<organism evidence="3">
    <name type="scientific">Salmonella newport</name>
    <dbReference type="NCBI Taxonomy" id="108619"/>
    <lineage>
        <taxon>Bacteria</taxon>
        <taxon>Pseudomonadati</taxon>
        <taxon>Pseudomonadota</taxon>
        <taxon>Gammaproteobacteria</taxon>
        <taxon>Enterobacterales</taxon>
        <taxon>Enterobacteriaceae</taxon>
        <taxon>Salmonella</taxon>
    </lineage>
</organism>
<sequence length="135" mass="15200">MQGIHRQTLSGNHSQAALRRGFFFFHSQTHRTSVLNLEKHTTWLAYLWAFISGLFAQWTLNDYGALIGIILGIGTFLVNRHYKQQSAQAQKDQVAAMEKRNQILEQLASRPDSSLKSLVLTAEEPEGDDGAKDKS</sequence>
<evidence type="ECO:0000256" key="2">
    <source>
        <dbReference type="SAM" id="Phobius"/>
    </source>
</evidence>
<dbReference type="EMBL" id="AAHYLK010000105">
    <property type="protein sequence ID" value="ECB7109934.1"/>
    <property type="molecule type" value="Genomic_DNA"/>
</dbReference>
<feature type="region of interest" description="Disordered" evidence="1">
    <location>
        <begin position="115"/>
        <end position="135"/>
    </location>
</feature>
<name>A0A5Y0S980_SALNE</name>
<dbReference type="GO" id="GO:0016787">
    <property type="term" value="F:hydrolase activity"/>
    <property type="evidence" value="ECO:0007669"/>
    <property type="project" value="UniProtKB-KW"/>
</dbReference>
<evidence type="ECO:0000313" key="3">
    <source>
        <dbReference type="EMBL" id="ECB7109934.1"/>
    </source>
</evidence>
<keyword evidence="2" id="KW-0472">Membrane</keyword>
<dbReference type="AlphaFoldDB" id="A0A5Y0S980"/>
<dbReference type="Pfam" id="PF16080">
    <property type="entry name" value="Phage_holin_2_3"/>
    <property type="match status" value="1"/>
</dbReference>
<keyword evidence="2" id="KW-1133">Transmembrane helix</keyword>
<feature type="transmembrane region" description="Helical" evidence="2">
    <location>
        <begin position="64"/>
        <end position="82"/>
    </location>
</feature>
<evidence type="ECO:0000256" key="1">
    <source>
        <dbReference type="SAM" id="MobiDB-lite"/>
    </source>
</evidence>
<protein>
    <submittedName>
        <fullName evidence="3">Alpha/beta hydrolase</fullName>
    </submittedName>
</protein>
<reference evidence="3" key="1">
    <citation type="submission" date="2019-03" db="EMBL/GenBank/DDBJ databases">
        <authorList>
            <person name="Ashton P.M."/>
            <person name="Dallman T."/>
            <person name="Nair S."/>
            <person name="De Pinna E."/>
            <person name="Peters T."/>
            <person name="Grant K."/>
        </authorList>
    </citation>
    <scope>NUCLEOTIDE SEQUENCE [LARGE SCALE GENOMIC DNA]</scope>
    <source>
        <strain evidence="3">271153</strain>
    </source>
</reference>
<proteinExistence type="predicted"/>
<comment type="caution">
    <text evidence="3">The sequence shown here is derived from an EMBL/GenBank/DDBJ whole genome shotgun (WGS) entry which is preliminary data.</text>
</comment>